<feature type="transmembrane region" description="Helical" evidence="6">
    <location>
        <begin position="94"/>
        <end position="112"/>
    </location>
</feature>
<keyword evidence="8" id="KW-1185">Reference proteome</keyword>
<evidence type="ECO:0000256" key="5">
    <source>
        <dbReference type="ARBA" id="ARBA00023136"/>
    </source>
</evidence>
<keyword evidence="3 6" id="KW-0812">Transmembrane</keyword>
<dbReference type="AlphaFoldDB" id="A0A137P6L4"/>
<proteinExistence type="inferred from homology"/>
<dbReference type="Pfam" id="PF02077">
    <property type="entry name" value="SURF4"/>
    <property type="match status" value="1"/>
</dbReference>
<accession>A0A137P6L4</accession>
<dbReference type="GO" id="GO:0006888">
    <property type="term" value="P:endoplasmic reticulum to Golgi vesicle-mediated transport"/>
    <property type="evidence" value="ECO:0007669"/>
    <property type="project" value="EnsemblFungi"/>
</dbReference>
<comment type="subcellular location">
    <subcellularLocation>
        <location evidence="1">Membrane</location>
        <topology evidence="1">Multi-pass membrane protein</topology>
    </subcellularLocation>
</comment>
<protein>
    <submittedName>
        <fullName evidence="7">SURF4-domain-containing protein</fullName>
    </submittedName>
</protein>
<comment type="similarity">
    <text evidence="2">Belongs to the SURF4 family.</text>
</comment>
<feature type="transmembrane region" description="Helical" evidence="6">
    <location>
        <begin position="182"/>
        <end position="202"/>
    </location>
</feature>
<dbReference type="GO" id="GO:0016020">
    <property type="term" value="C:membrane"/>
    <property type="evidence" value="ECO:0007669"/>
    <property type="project" value="UniProtKB-SubCell"/>
</dbReference>
<reference evidence="7 8" key="1">
    <citation type="journal article" date="2015" name="Genome Biol. Evol.">
        <title>Phylogenomic analyses indicate that early fungi evolved digesting cell walls of algal ancestors of land plants.</title>
        <authorList>
            <person name="Chang Y."/>
            <person name="Wang S."/>
            <person name="Sekimoto S."/>
            <person name="Aerts A.L."/>
            <person name="Choi C."/>
            <person name="Clum A."/>
            <person name="LaButti K.M."/>
            <person name="Lindquist E.A."/>
            <person name="Yee Ngan C."/>
            <person name="Ohm R.A."/>
            <person name="Salamov A.A."/>
            <person name="Grigoriev I.V."/>
            <person name="Spatafora J.W."/>
            <person name="Berbee M.L."/>
        </authorList>
    </citation>
    <scope>NUCLEOTIDE SEQUENCE [LARGE SCALE GENOMIC DNA]</scope>
    <source>
        <strain evidence="7 8">NRRL 28638</strain>
    </source>
</reference>
<keyword evidence="5 6" id="KW-0472">Membrane</keyword>
<dbReference type="OrthoDB" id="7859621at2759"/>
<organism evidence="7 8">
    <name type="scientific">Conidiobolus coronatus (strain ATCC 28846 / CBS 209.66 / NRRL 28638)</name>
    <name type="common">Delacroixia coronata</name>
    <dbReference type="NCBI Taxonomy" id="796925"/>
    <lineage>
        <taxon>Eukaryota</taxon>
        <taxon>Fungi</taxon>
        <taxon>Fungi incertae sedis</taxon>
        <taxon>Zoopagomycota</taxon>
        <taxon>Entomophthoromycotina</taxon>
        <taxon>Entomophthoromycetes</taxon>
        <taxon>Entomophthorales</taxon>
        <taxon>Ancylistaceae</taxon>
        <taxon>Conidiobolus</taxon>
    </lineage>
</organism>
<dbReference type="InterPro" id="IPR002995">
    <property type="entry name" value="Surf4"/>
</dbReference>
<dbReference type="EMBL" id="KQ964497">
    <property type="protein sequence ID" value="KXN70635.1"/>
    <property type="molecule type" value="Genomic_DNA"/>
</dbReference>
<sequence length="272" mass="30975">MDPIKELIDNAEDRIQQVSAPLKPYLPVIARILLVITFYEDSLRIMFQWYEQNQYLTRYRHFLPYTSEPFLILIVASMLICSTLAVRKQYTEQAVAGLIAVIILQYLAYGMIFNLKFILYNVSIIGGLFMLVAEKMLSERKKIFAGLPNFTQNDKSTYIQLAGRILLVLIFISFIFAGEMTITRAIVSVFGLVACVMVAIGFRAKSSALFLVLLLSVMNVFINNWWSLQPHHFERDHIKFDFFQTLSTVGGFLLLASVGPGGISVDEKKKAY</sequence>
<evidence type="ECO:0000313" key="8">
    <source>
        <dbReference type="Proteomes" id="UP000070444"/>
    </source>
</evidence>
<keyword evidence="4 6" id="KW-1133">Transmembrane helix</keyword>
<dbReference type="STRING" id="796925.A0A137P6L4"/>
<feature type="transmembrane region" description="Helical" evidence="6">
    <location>
        <begin position="70"/>
        <end position="87"/>
    </location>
</feature>
<evidence type="ECO:0000256" key="3">
    <source>
        <dbReference type="ARBA" id="ARBA00022692"/>
    </source>
</evidence>
<dbReference type="OMA" id="RHRHFPW"/>
<dbReference type="Proteomes" id="UP000070444">
    <property type="component" value="Unassembled WGS sequence"/>
</dbReference>
<feature type="transmembrane region" description="Helical" evidence="6">
    <location>
        <begin position="209"/>
        <end position="226"/>
    </location>
</feature>
<dbReference type="GO" id="GO:0030134">
    <property type="term" value="C:COPII-coated ER to Golgi transport vesicle"/>
    <property type="evidence" value="ECO:0007669"/>
    <property type="project" value="EnsemblFungi"/>
</dbReference>
<evidence type="ECO:0000256" key="4">
    <source>
        <dbReference type="ARBA" id="ARBA00022989"/>
    </source>
</evidence>
<evidence type="ECO:0000256" key="6">
    <source>
        <dbReference type="SAM" id="Phobius"/>
    </source>
</evidence>
<evidence type="ECO:0000256" key="2">
    <source>
        <dbReference type="ARBA" id="ARBA00006945"/>
    </source>
</evidence>
<dbReference type="GO" id="GO:0097020">
    <property type="term" value="F:COPII receptor activity"/>
    <property type="evidence" value="ECO:0007669"/>
    <property type="project" value="EnsemblFungi"/>
</dbReference>
<feature type="transmembrane region" description="Helical" evidence="6">
    <location>
        <begin position="246"/>
        <end position="265"/>
    </location>
</feature>
<feature type="transmembrane region" description="Helical" evidence="6">
    <location>
        <begin position="118"/>
        <end position="137"/>
    </location>
</feature>
<gene>
    <name evidence="7" type="ORF">CONCODRAFT_17487</name>
</gene>
<name>A0A137P6L4_CONC2</name>
<evidence type="ECO:0000313" key="7">
    <source>
        <dbReference type="EMBL" id="KXN70635.1"/>
    </source>
</evidence>
<feature type="transmembrane region" description="Helical" evidence="6">
    <location>
        <begin position="158"/>
        <end position="176"/>
    </location>
</feature>
<evidence type="ECO:0000256" key="1">
    <source>
        <dbReference type="ARBA" id="ARBA00004141"/>
    </source>
</evidence>